<dbReference type="GO" id="GO:0006357">
    <property type="term" value="P:regulation of transcription by RNA polymerase II"/>
    <property type="evidence" value="ECO:0007669"/>
    <property type="project" value="InterPro"/>
</dbReference>
<comment type="caution">
    <text evidence="3">The sequence shown here is derived from an EMBL/GenBank/DDBJ whole genome shotgun (WGS) entry which is preliminary data.</text>
</comment>
<dbReference type="InterPro" id="IPR006671">
    <property type="entry name" value="Cyclin_N"/>
</dbReference>
<keyword evidence="4" id="KW-1185">Reference proteome</keyword>
<dbReference type="Proteomes" id="UP000320333">
    <property type="component" value="Unassembled WGS sequence"/>
</dbReference>
<dbReference type="GO" id="GO:0016538">
    <property type="term" value="F:cyclin-dependent protein serine/threonine kinase regulator activity"/>
    <property type="evidence" value="ECO:0007669"/>
    <property type="project" value="InterPro"/>
</dbReference>
<evidence type="ECO:0000256" key="1">
    <source>
        <dbReference type="RuleBase" id="RU000383"/>
    </source>
</evidence>
<dbReference type="SUPFAM" id="SSF47954">
    <property type="entry name" value="Cyclin-like"/>
    <property type="match status" value="2"/>
</dbReference>
<name>A0A507F4E4_9FUNG</name>
<sequence>MAASFWSSSQRKTWLFTQTQLDELIRAQKENCVLTSLERKHVMIYYTGMIISLAKALKLRQQIISTACVFFKRYYLRHSLVPQRNNGIEPTLMLATCVYLACKVEEAPVHIKSVSQVMTSNQMLGSQSSIDPSKISECEFYLMEGLEFYMIVFHPYNAVIMYIKDLSLSKQDRTVFLQTAWMIVNDTYKTDLPMLYPPHMIALAVIYLTAGMQENALKDVDFAAWFSRFNVGHNDVLILVQHLLDMYQVMSLYVEKDVSGLVSRLRSAQV</sequence>
<proteinExistence type="inferred from homology"/>
<dbReference type="EMBL" id="QEAP01000284">
    <property type="protein sequence ID" value="TPX70490.1"/>
    <property type="molecule type" value="Genomic_DNA"/>
</dbReference>
<evidence type="ECO:0000313" key="4">
    <source>
        <dbReference type="Proteomes" id="UP000320333"/>
    </source>
</evidence>
<feature type="domain" description="Cyclin-like" evidence="2">
    <location>
        <begin position="161"/>
        <end position="245"/>
    </location>
</feature>
<accession>A0A507F4E4</accession>
<dbReference type="PIRSF" id="PIRSF028758">
    <property type="entry name" value="Cyclin, C/H/G types"/>
    <property type="match status" value="1"/>
</dbReference>
<protein>
    <recommendedName>
        <fullName evidence="2">Cyclin-like domain-containing protein</fullName>
    </recommendedName>
</protein>
<feature type="domain" description="Cyclin-like" evidence="2">
    <location>
        <begin position="48"/>
        <end position="144"/>
    </location>
</feature>
<evidence type="ECO:0000313" key="3">
    <source>
        <dbReference type="EMBL" id="TPX70490.1"/>
    </source>
</evidence>
<dbReference type="CDD" id="cd20513">
    <property type="entry name" value="CYCLIN_CCNC_rpt1"/>
    <property type="match status" value="1"/>
</dbReference>
<dbReference type="InterPro" id="IPR036915">
    <property type="entry name" value="Cyclin-like_sf"/>
</dbReference>
<evidence type="ECO:0000259" key="2">
    <source>
        <dbReference type="SMART" id="SM00385"/>
    </source>
</evidence>
<keyword evidence="1" id="KW-0195">Cyclin</keyword>
<dbReference type="CDD" id="cd20514">
    <property type="entry name" value="CYCLIN_CCNC_rpt2"/>
    <property type="match status" value="1"/>
</dbReference>
<dbReference type="STRING" id="246404.A0A507F4E4"/>
<dbReference type="AlphaFoldDB" id="A0A507F4E4"/>
<dbReference type="Pfam" id="PF00134">
    <property type="entry name" value="Cyclin_N"/>
    <property type="match status" value="1"/>
</dbReference>
<dbReference type="OrthoDB" id="10266018at2759"/>
<dbReference type="SMART" id="SM00385">
    <property type="entry name" value="CYCLIN"/>
    <property type="match status" value="2"/>
</dbReference>
<gene>
    <name evidence="3" type="ORF">CcCBS67573_g06527</name>
</gene>
<comment type="similarity">
    <text evidence="1">Belongs to the cyclin family.</text>
</comment>
<organism evidence="3 4">
    <name type="scientific">Chytriomyces confervae</name>
    <dbReference type="NCBI Taxonomy" id="246404"/>
    <lineage>
        <taxon>Eukaryota</taxon>
        <taxon>Fungi</taxon>
        <taxon>Fungi incertae sedis</taxon>
        <taxon>Chytridiomycota</taxon>
        <taxon>Chytridiomycota incertae sedis</taxon>
        <taxon>Chytridiomycetes</taxon>
        <taxon>Chytridiales</taxon>
        <taxon>Chytriomycetaceae</taxon>
        <taxon>Chytriomyces</taxon>
    </lineage>
</organism>
<dbReference type="InterPro" id="IPR013763">
    <property type="entry name" value="Cyclin-like_dom"/>
</dbReference>
<dbReference type="InterPro" id="IPR043198">
    <property type="entry name" value="Cyclin/Ssn8"/>
</dbReference>
<dbReference type="Gene3D" id="1.10.472.10">
    <property type="entry name" value="Cyclin-like"/>
    <property type="match status" value="2"/>
</dbReference>
<dbReference type="PANTHER" id="PTHR10026">
    <property type="entry name" value="CYCLIN"/>
    <property type="match status" value="1"/>
</dbReference>
<reference evidence="3 4" key="1">
    <citation type="journal article" date="2019" name="Sci. Rep.">
        <title>Comparative genomics of chytrid fungi reveal insights into the obligate biotrophic and pathogenic lifestyle of Synchytrium endobioticum.</title>
        <authorList>
            <person name="van de Vossenberg B.T.L.H."/>
            <person name="Warris S."/>
            <person name="Nguyen H.D.T."/>
            <person name="van Gent-Pelzer M.P.E."/>
            <person name="Joly D.L."/>
            <person name="van de Geest H.C."/>
            <person name="Bonants P.J.M."/>
            <person name="Smith D.S."/>
            <person name="Levesque C.A."/>
            <person name="van der Lee T.A.J."/>
        </authorList>
    </citation>
    <scope>NUCLEOTIDE SEQUENCE [LARGE SCALE GENOMIC DNA]</scope>
    <source>
        <strain evidence="3 4">CBS 675.73</strain>
    </source>
</reference>